<dbReference type="RefSeq" id="WP_169497134.1">
    <property type="nucleotide sequence ID" value="NZ_JABBFZ010000003.1"/>
</dbReference>
<comment type="caution">
    <text evidence="1">The sequence shown here is derived from an EMBL/GenBank/DDBJ whole genome shotgun (WGS) entry which is preliminary data.</text>
</comment>
<accession>A0A7X9ZW67</accession>
<dbReference type="Proteomes" id="UP000583127">
    <property type="component" value="Unassembled WGS sequence"/>
</dbReference>
<gene>
    <name evidence="1" type="ORF">HHL14_08450</name>
</gene>
<evidence type="ECO:0000313" key="1">
    <source>
        <dbReference type="EMBL" id="NML30864.1"/>
    </source>
</evidence>
<proteinExistence type="predicted"/>
<evidence type="ECO:0000313" key="2">
    <source>
        <dbReference type="Proteomes" id="UP000583127"/>
    </source>
</evidence>
<dbReference type="EMBL" id="JABBFZ010000003">
    <property type="protein sequence ID" value="NML30864.1"/>
    <property type="molecule type" value="Genomic_DNA"/>
</dbReference>
<reference evidence="1 2" key="1">
    <citation type="submission" date="2020-04" db="EMBL/GenBank/DDBJ databases">
        <title>Paraburkholderia sp. G-4-1-8 isolated from soil.</title>
        <authorList>
            <person name="Dahal R.H."/>
        </authorList>
    </citation>
    <scope>NUCLEOTIDE SEQUENCE [LARGE SCALE GENOMIC DNA]</scope>
    <source>
        <strain evidence="1 2">G-4-1-8</strain>
    </source>
</reference>
<protein>
    <submittedName>
        <fullName evidence="1">Uncharacterized protein</fullName>
    </submittedName>
</protein>
<dbReference type="AlphaFoldDB" id="A0A7X9ZW67"/>
<sequence>MLAHLRAMENFDLRTVDESVKPGVVTPRCALAGSGPVPTYNCVLLTSLNNAILMLRRRPFVKLPRLPAGRAHAPTATSTAARASAQGRFIGAQRRAATGC</sequence>
<name>A0A7X9ZW67_9BURK</name>
<keyword evidence="2" id="KW-1185">Reference proteome</keyword>
<organism evidence="1 2">
    <name type="scientific">Paraburkholderia antibiotica</name>
    <dbReference type="NCBI Taxonomy" id="2728839"/>
    <lineage>
        <taxon>Bacteria</taxon>
        <taxon>Pseudomonadati</taxon>
        <taxon>Pseudomonadota</taxon>
        <taxon>Betaproteobacteria</taxon>
        <taxon>Burkholderiales</taxon>
        <taxon>Burkholderiaceae</taxon>
        <taxon>Paraburkholderia</taxon>
    </lineage>
</organism>